<evidence type="ECO:0000313" key="6">
    <source>
        <dbReference type="Proteomes" id="UP000613740"/>
    </source>
</evidence>
<accession>A0A835WJ75</accession>
<dbReference type="PANTHER" id="PTHR31906">
    <property type="entry name" value="PLASTID-LIPID-ASSOCIATED PROTEIN 4, CHLOROPLASTIC-RELATED"/>
    <property type="match status" value="1"/>
</dbReference>
<sequence>MLAASRCSGRVVDRSSASRLVGHGLRQAAPWRFSTVVKSTQGTGAAAPHSTPAQPASAGGGYIVPSPDVPISESLTNAQPGGIVKAALLDAICGTERGLVARSEVRAEINELVNQLEVQGGQGADVSSLEFEGTWELLYTNAVELLAILAINKLPLNPIKIGAVTQTINSSDHTVENSLELQLPMLMTSLSTVSNYNVASPKRLQFTVERGVLHTPSIEGNLELPASITVMGQTLDLTPLRDAIRPLQDATKGLAASASDLLGQAPNLELPLQNLGTANTQGWQLTTYLDPELRVTRGDGGAVYIFKKAEPKPLE</sequence>
<dbReference type="EMBL" id="JAEHOD010000018">
    <property type="protein sequence ID" value="KAG2448204.1"/>
    <property type="molecule type" value="Genomic_DNA"/>
</dbReference>
<evidence type="ECO:0000259" key="4">
    <source>
        <dbReference type="Pfam" id="PF04755"/>
    </source>
</evidence>
<dbReference type="Proteomes" id="UP000613740">
    <property type="component" value="Unassembled WGS sequence"/>
</dbReference>
<feature type="domain" description="Plastid lipid-associated protein/fibrillin conserved" evidence="4">
    <location>
        <begin position="84"/>
        <end position="306"/>
    </location>
</feature>
<dbReference type="InterPro" id="IPR006843">
    <property type="entry name" value="PAP/fibrillin_dom"/>
</dbReference>
<evidence type="ECO:0000256" key="1">
    <source>
        <dbReference type="ARBA" id="ARBA00004474"/>
    </source>
</evidence>
<dbReference type="GO" id="GO:0009536">
    <property type="term" value="C:plastid"/>
    <property type="evidence" value="ECO:0007669"/>
    <property type="project" value="UniProtKB-SubCell"/>
</dbReference>
<organism evidence="5 6">
    <name type="scientific">Chlamydomonas schloesseri</name>
    <dbReference type="NCBI Taxonomy" id="2026947"/>
    <lineage>
        <taxon>Eukaryota</taxon>
        <taxon>Viridiplantae</taxon>
        <taxon>Chlorophyta</taxon>
        <taxon>core chlorophytes</taxon>
        <taxon>Chlorophyceae</taxon>
        <taxon>CS clade</taxon>
        <taxon>Chlamydomonadales</taxon>
        <taxon>Chlamydomonadaceae</taxon>
        <taxon>Chlamydomonas</taxon>
    </lineage>
</organism>
<comment type="subcellular location">
    <subcellularLocation>
        <location evidence="1">Plastid</location>
    </subcellularLocation>
</comment>
<keyword evidence="2" id="KW-0934">Plastid</keyword>
<proteinExistence type="predicted"/>
<dbReference type="InterPro" id="IPR039633">
    <property type="entry name" value="PAP"/>
</dbReference>
<name>A0A835WJ75_9CHLO</name>
<dbReference type="Pfam" id="PF04755">
    <property type="entry name" value="PAP_fibrillin"/>
    <property type="match status" value="1"/>
</dbReference>
<keyword evidence="6" id="KW-1185">Reference proteome</keyword>
<dbReference type="AlphaFoldDB" id="A0A835WJ75"/>
<evidence type="ECO:0000256" key="3">
    <source>
        <dbReference type="SAM" id="MobiDB-lite"/>
    </source>
</evidence>
<reference evidence="5" key="1">
    <citation type="journal article" date="2020" name="bioRxiv">
        <title>Comparative genomics of Chlamydomonas.</title>
        <authorList>
            <person name="Craig R.J."/>
            <person name="Hasan A.R."/>
            <person name="Ness R.W."/>
            <person name="Keightley P.D."/>
        </authorList>
    </citation>
    <scope>NUCLEOTIDE SEQUENCE</scope>
    <source>
        <strain evidence="5">CCAP 11/173</strain>
    </source>
</reference>
<dbReference type="OrthoDB" id="498392at2759"/>
<evidence type="ECO:0000256" key="2">
    <source>
        <dbReference type="ARBA" id="ARBA00022640"/>
    </source>
</evidence>
<gene>
    <name evidence="5" type="ORF">HYH02_006789</name>
</gene>
<evidence type="ECO:0000313" key="5">
    <source>
        <dbReference type="EMBL" id="KAG2448204.1"/>
    </source>
</evidence>
<comment type="caution">
    <text evidence="5">The sequence shown here is derived from an EMBL/GenBank/DDBJ whole genome shotgun (WGS) entry which is preliminary data.</text>
</comment>
<protein>
    <recommendedName>
        <fullName evidence="4">Plastid lipid-associated protein/fibrillin conserved domain-containing protein</fullName>
    </recommendedName>
</protein>
<feature type="region of interest" description="Disordered" evidence="3">
    <location>
        <begin position="40"/>
        <end position="62"/>
    </location>
</feature>